<sequence length="165" mass="18831">MTRNKREKKGGLGLGFKVLLMTLALLLLLLILQGPVWGEFVVDEKNGIVTDTTTGLMWEQTPTHNGKGVTWDEAVSYCDSLHLAGFDDWRLPTATELQSIIDHQMYRSPTSPRVFPGTEASGYWSSTVYRANDQYAWRINFYYVGYMNISKKSNHYFVRAVRNAQ</sequence>
<dbReference type="EMBL" id="AP024488">
    <property type="protein sequence ID" value="BCS95642.1"/>
    <property type="molecule type" value="Genomic_DNA"/>
</dbReference>
<proteinExistence type="predicted"/>
<keyword evidence="3" id="KW-1185">Reference proteome</keyword>
<dbReference type="Pfam" id="PF07603">
    <property type="entry name" value="Lcl_C"/>
    <property type="match status" value="1"/>
</dbReference>
<dbReference type="InterPro" id="IPR011460">
    <property type="entry name" value="Lcl_C"/>
</dbReference>
<name>A0ABN6F2E4_9BACT</name>
<evidence type="ECO:0000313" key="3">
    <source>
        <dbReference type="Proteomes" id="UP001320148"/>
    </source>
</evidence>
<protein>
    <recommendedName>
        <fullName evidence="1">Lcl C-terminal domain-containing protein</fullName>
    </recommendedName>
</protein>
<evidence type="ECO:0000259" key="1">
    <source>
        <dbReference type="Pfam" id="PF07603"/>
    </source>
</evidence>
<reference evidence="2 3" key="1">
    <citation type="submission" date="2021-02" db="EMBL/GenBank/DDBJ databases">
        <title>Complete genome of Desulfoluna sp. strain ASN36.</title>
        <authorList>
            <person name="Takahashi A."/>
            <person name="Kojima H."/>
            <person name="Fukui M."/>
        </authorList>
    </citation>
    <scope>NUCLEOTIDE SEQUENCE [LARGE SCALE GENOMIC DNA]</scope>
    <source>
        <strain evidence="2 3">ASN36</strain>
    </source>
</reference>
<dbReference type="PANTHER" id="PTHR35812">
    <property type="entry name" value="LIPOPROTEIN"/>
    <property type="match status" value="1"/>
</dbReference>
<feature type="domain" description="Lcl C-terminal" evidence="1">
    <location>
        <begin position="47"/>
        <end position="162"/>
    </location>
</feature>
<accession>A0ABN6F2E4</accession>
<gene>
    <name evidence="2" type="ORF">DSLASN_12740</name>
</gene>
<evidence type="ECO:0000313" key="2">
    <source>
        <dbReference type="EMBL" id="BCS95642.1"/>
    </source>
</evidence>
<dbReference type="PANTHER" id="PTHR35812:SF1">
    <property type="entry name" value="LIPOPROTEIN"/>
    <property type="match status" value="1"/>
</dbReference>
<dbReference type="Proteomes" id="UP001320148">
    <property type="component" value="Chromosome"/>
</dbReference>
<dbReference type="RefSeq" id="WP_236891922.1">
    <property type="nucleotide sequence ID" value="NZ_AP024488.1"/>
</dbReference>
<organism evidence="2 3">
    <name type="scientific">Desulfoluna limicola</name>
    <dbReference type="NCBI Taxonomy" id="2810562"/>
    <lineage>
        <taxon>Bacteria</taxon>
        <taxon>Pseudomonadati</taxon>
        <taxon>Thermodesulfobacteriota</taxon>
        <taxon>Desulfobacteria</taxon>
        <taxon>Desulfobacterales</taxon>
        <taxon>Desulfolunaceae</taxon>
        <taxon>Desulfoluna</taxon>
    </lineage>
</organism>